<dbReference type="PANTHER" id="PTHR42813">
    <property type="entry name" value="ZINC-TYPE ALCOHOL DEHYDROGENASE-LIKE"/>
    <property type="match status" value="1"/>
</dbReference>
<dbReference type="Proteomes" id="UP000816034">
    <property type="component" value="Unassembled WGS sequence"/>
</dbReference>
<evidence type="ECO:0000256" key="1">
    <source>
        <dbReference type="ARBA" id="ARBA00001947"/>
    </source>
</evidence>
<dbReference type="GeneID" id="68096326"/>
<dbReference type="Gene3D" id="3.40.50.720">
    <property type="entry name" value="NAD(P)-binding Rossmann-like Domain"/>
    <property type="match status" value="2"/>
</dbReference>
<dbReference type="Gene3D" id="3.90.180.10">
    <property type="entry name" value="Medium-chain alcohol dehydrogenases, catalytic domain"/>
    <property type="match status" value="1"/>
</dbReference>
<feature type="domain" description="Alcohol dehydrogenase-like N-terminal" evidence="5">
    <location>
        <begin position="51"/>
        <end position="173"/>
    </location>
</feature>
<comment type="caution">
    <text evidence="6">The sequence shown here is derived from an EMBL/GenBank/DDBJ whole genome shotgun (WGS) entry which is preliminary data.</text>
</comment>
<evidence type="ECO:0000313" key="6">
    <source>
        <dbReference type="EMBL" id="KAG2394107.1"/>
    </source>
</evidence>
<evidence type="ECO:0000256" key="4">
    <source>
        <dbReference type="ARBA" id="ARBA00023002"/>
    </source>
</evidence>
<dbReference type="GO" id="GO:0016491">
    <property type="term" value="F:oxidoreductase activity"/>
    <property type="evidence" value="ECO:0007669"/>
    <property type="project" value="UniProtKB-KW"/>
</dbReference>
<dbReference type="GO" id="GO:0008270">
    <property type="term" value="F:zinc ion binding"/>
    <property type="evidence" value="ECO:0007669"/>
    <property type="project" value="InterPro"/>
</dbReference>
<dbReference type="PROSITE" id="PS00059">
    <property type="entry name" value="ADH_ZINC"/>
    <property type="match status" value="1"/>
</dbReference>
<dbReference type="AlphaFoldDB" id="A0AA88H8Q7"/>
<dbReference type="InterPro" id="IPR011032">
    <property type="entry name" value="GroES-like_sf"/>
</dbReference>
<dbReference type="EMBL" id="PYSW02000001">
    <property type="protein sequence ID" value="KAG2394107.1"/>
    <property type="molecule type" value="Genomic_DNA"/>
</dbReference>
<organism evidence="6 7">
    <name type="scientific">Naegleria lovaniensis</name>
    <name type="common">Amoeba</name>
    <dbReference type="NCBI Taxonomy" id="51637"/>
    <lineage>
        <taxon>Eukaryota</taxon>
        <taxon>Discoba</taxon>
        <taxon>Heterolobosea</taxon>
        <taxon>Tetramitia</taxon>
        <taxon>Eutetramitia</taxon>
        <taxon>Vahlkampfiidae</taxon>
        <taxon>Naegleria</taxon>
    </lineage>
</organism>
<name>A0AA88H8Q7_NAELO</name>
<accession>A0AA88H8Q7</accession>
<dbReference type="SUPFAM" id="SSF51735">
    <property type="entry name" value="NAD(P)-binding Rossmann-fold domains"/>
    <property type="match status" value="2"/>
</dbReference>
<reference evidence="6 7" key="1">
    <citation type="journal article" date="2018" name="BMC Genomics">
        <title>The genome of Naegleria lovaniensis, the basis for a comparative approach to unravel pathogenicity factors of the human pathogenic amoeba N. fowleri.</title>
        <authorList>
            <person name="Liechti N."/>
            <person name="Schurch N."/>
            <person name="Bruggmann R."/>
            <person name="Wittwer M."/>
        </authorList>
    </citation>
    <scope>NUCLEOTIDE SEQUENCE [LARGE SCALE GENOMIC DNA]</scope>
    <source>
        <strain evidence="6 7">ATCC 30569</strain>
    </source>
</reference>
<dbReference type="SUPFAM" id="SSF50129">
    <property type="entry name" value="GroES-like"/>
    <property type="match status" value="1"/>
</dbReference>
<dbReference type="CDD" id="cd08283">
    <property type="entry name" value="FDH_like_1"/>
    <property type="match status" value="1"/>
</dbReference>
<protein>
    <recommendedName>
        <fullName evidence="5">Alcohol dehydrogenase-like N-terminal domain-containing protein</fullName>
    </recommendedName>
</protein>
<dbReference type="InterPro" id="IPR036291">
    <property type="entry name" value="NAD(P)-bd_dom_sf"/>
</dbReference>
<proteinExistence type="predicted"/>
<dbReference type="InterPro" id="IPR002328">
    <property type="entry name" value="ADH_Zn_CS"/>
</dbReference>
<keyword evidence="2" id="KW-0479">Metal-binding</keyword>
<evidence type="ECO:0000256" key="3">
    <source>
        <dbReference type="ARBA" id="ARBA00022833"/>
    </source>
</evidence>
<keyword evidence="4" id="KW-0560">Oxidoreductase</keyword>
<dbReference type="InterPro" id="IPR013154">
    <property type="entry name" value="ADH-like_N"/>
</dbReference>
<evidence type="ECO:0000313" key="7">
    <source>
        <dbReference type="Proteomes" id="UP000816034"/>
    </source>
</evidence>
<dbReference type="RefSeq" id="XP_044556001.1">
    <property type="nucleotide sequence ID" value="XM_044693447.1"/>
</dbReference>
<dbReference type="PANTHER" id="PTHR42813:SF1">
    <property type="entry name" value="DEHYDROGENASE, PUTATIVE (AFU_ORTHOLOGUE AFUA_5G03930)-RELATED"/>
    <property type="match status" value="1"/>
</dbReference>
<comment type="cofactor">
    <cofactor evidence="1">
        <name>Zn(2+)</name>
        <dbReference type="ChEBI" id="CHEBI:29105"/>
    </cofactor>
</comment>
<gene>
    <name evidence="6" type="ORF">C9374_003871</name>
</gene>
<keyword evidence="7" id="KW-1185">Reference proteome</keyword>
<dbReference type="Pfam" id="PF08240">
    <property type="entry name" value="ADH_N"/>
    <property type="match status" value="1"/>
</dbReference>
<sequence>MPDYSTQATQEIHFPATEYKKHPSETMHALQWMGKSKVKVNEVPRPVITEPTDVIVRVTTSTICGSDLHLYFGEFEGMEKGDILGHETVGIVEEVGSGVKNVKKGDKVVVSAVISCGQCEYCQKQQFSCCDRTNPSRAMEMMYGHRTAALFGYSHLTGAYSGGQAEFLRVPYADQNVLVVSNPNIKDETLILLADIACTGFHATELGKVTFNDKVCIWGAGPVGLMACMWSFYRGASHVVLIDGEEYRLQKARQVFGGLNELGGIRNKSQSVKESLKNAFGFGTTSGISSSSEEHIPKFFRKTFGGPSFTEEEYTSSTSNVKFNTINFHNWSNVDGGVVKAIQELIPGGPDVCIDCVGFRFERGLLHTIERKIGLETDSPQILNEMIIACKKAGRLSVVGDYMGYCNHFAVGALMEKSLKWKGGQVFVQKYWKHLLKIFESGELNIDPTFVITHQVPLSQAAQAYDMFANYKDDCIKVLLKPELKNIDVNI</sequence>
<keyword evidence="3" id="KW-0862">Zinc</keyword>
<evidence type="ECO:0000256" key="2">
    <source>
        <dbReference type="ARBA" id="ARBA00022723"/>
    </source>
</evidence>
<evidence type="ECO:0000259" key="5">
    <source>
        <dbReference type="Pfam" id="PF08240"/>
    </source>
</evidence>